<dbReference type="Pfam" id="PF09864">
    <property type="entry name" value="MliC"/>
    <property type="match status" value="1"/>
</dbReference>
<name>A0A2M8LDK8_9BACT</name>
<evidence type="ECO:0000256" key="3">
    <source>
        <dbReference type="ARBA" id="ARBA00023139"/>
    </source>
</evidence>
<evidence type="ECO:0000259" key="5">
    <source>
        <dbReference type="Pfam" id="PF09864"/>
    </source>
</evidence>
<evidence type="ECO:0000256" key="2">
    <source>
        <dbReference type="ARBA" id="ARBA00023136"/>
    </source>
</evidence>
<organism evidence="6 7">
    <name type="scientific">Candidatus Uhrbacteria bacterium CG10_big_fil_rev_8_21_14_0_10_48_11</name>
    <dbReference type="NCBI Taxonomy" id="1975037"/>
    <lineage>
        <taxon>Bacteria</taxon>
        <taxon>Candidatus Uhriibacteriota</taxon>
    </lineage>
</organism>
<dbReference type="EMBL" id="PFET01000014">
    <property type="protein sequence ID" value="PJE75532.1"/>
    <property type="molecule type" value="Genomic_DNA"/>
</dbReference>
<dbReference type="Proteomes" id="UP000231152">
    <property type="component" value="Unassembled WGS sequence"/>
</dbReference>
<evidence type="ECO:0000313" key="6">
    <source>
        <dbReference type="EMBL" id="PJE75532.1"/>
    </source>
</evidence>
<comment type="caution">
    <text evidence="6">The sequence shown here is derived from an EMBL/GenBank/DDBJ whole genome shotgun (WGS) entry which is preliminary data.</text>
</comment>
<dbReference type="Gene3D" id="2.40.128.200">
    <property type="match status" value="1"/>
</dbReference>
<reference evidence="6 7" key="1">
    <citation type="submission" date="2017-09" db="EMBL/GenBank/DDBJ databases">
        <title>Depth-based differentiation of microbial function through sediment-hosted aquifers and enrichment of novel symbionts in the deep terrestrial subsurface.</title>
        <authorList>
            <person name="Probst A.J."/>
            <person name="Ladd B."/>
            <person name="Jarett J.K."/>
            <person name="Geller-Mcgrath D.E."/>
            <person name="Sieber C.M."/>
            <person name="Emerson J.B."/>
            <person name="Anantharaman K."/>
            <person name="Thomas B.C."/>
            <person name="Malmstrom R."/>
            <person name="Stieglmeier M."/>
            <person name="Klingl A."/>
            <person name="Woyke T."/>
            <person name="Ryan C.M."/>
            <person name="Banfield J.F."/>
        </authorList>
    </citation>
    <scope>NUCLEOTIDE SEQUENCE [LARGE SCALE GENOMIC DNA]</scope>
    <source>
        <strain evidence="6">CG10_big_fil_rev_8_21_14_0_10_48_11</strain>
    </source>
</reference>
<evidence type="ECO:0000256" key="4">
    <source>
        <dbReference type="ARBA" id="ARBA00023288"/>
    </source>
</evidence>
<feature type="domain" description="C-type lysozyme inhibitor" evidence="5">
    <location>
        <begin position="77"/>
        <end position="129"/>
    </location>
</feature>
<dbReference type="AlphaFoldDB" id="A0A2M8LDK8"/>
<keyword evidence="3" id="KW-0564">Palmitate</keyword>
<keyword evidence="2" id="KW-0472">Membrane</keyword>
<gene>
    <name evidence="6" type="ORF">COV04_04485</name>
</gene>
<keyword evidence="1" id="KW-0732">Signal</keyword>
<sequence>MMDTKKLTFTGLILLLIAAGAYVWYVALRPTPPVSTSTNNVSEVSSQTYLCNDDKSIATVFYKDDTVALPIANEPPTPNGSVHIRLNDGRTFSLPQTLSASGIRYANADESIIFWSKGNSAFIEEGNQKTYTGCIVTAEDSGGLPRVFENGSDGFSIRYPADYGVNTDYQYQAFGPGKEIGGASFTIPPAIAEGTNLSKDSYVSVEAIPQTQTCDAGLFLTDSGQGINLHEATEDGVTYSVASSTGAGAGNRYEETVYAIPGTNPCLAVRYLLHTTVLENYPPDTVTAYDRDILLAQFDAIRKTLVIGQ</sequence>
<dbReference type="InterPro" id="IPR036328">
    <property type="entry name" value="MliC_sf"/>
</dbReference>
<proteinExistence type="predicted"/>
<evidence type="ECO:0000256" key="1">
    <source>
        <dbReference type="ARBA" id="ARBA00022729"/>
    </source>
</evidence>
<protein>
    <recommendedName>
        <fullName evidence="5">C-type lysozyme inhibitor domain-containing protein</fullName>
    </recommendedName>
</protein>
<accession>A0A2M8LDK8</accession>
<evidence type="ECO:0000313" key="7">
    <source>
        <dbReference type="Proteomes" id="UP000231152"/>
    </source>
</evidence>
<keyword evidence="4" id="KW-0449">Lipoprotein</keyword>
<dbReference type="InterPro" id="IPR018660">
    <property type="entry name" value="MliC"/>
</dbReference>
<dbReference type="SUPFAM" id="SSF141488">
    <property type="entry name" value="YdhA-like"/>
    <property type="match status" value="1"/>
</dbReference>